<gene>
    <name evidence="3" type="ORF">E3U44_06525</name>
</gene>
<protein>
    <recommendedName>
        <fullName evidence="2">Tc1-like transposase DDE domain-containing protein</fullName>
    </recommendedName>
</protein>
<dbReference type="KEGG" id="nwr:E3U44_06525"/>
<proteinExistence type="predicted"/>
<evidence type="ECO:0000313" key="3">
    <source>
        <dbReference type="EMBL" id="QBQ54196.1"/>
    </source>
</evidence>
<dbReference type="Pfam" id="PF13358">
    <property type="entry name" value="DDE_3"/>
    <property type="match status" value="1"/>
</dbReference>
<feature type="compositionally biased region" description="Basic and acidic residues" evidence="1">
    <location>
        <begin position="1"/>
        <end position="15"/>
    </location>
</feature>
<evidence type="ECO:0000259" key="2">
    <source>
        <dbReference type="Pfam" id="PF13358"/>
    </source>
</evidence>
<accession>A0A4P7C0E7</accession>
<dbReference type="InterPro" id="IPR038717">
    <property type="entry name" value="Tc1-like_DDE_dom"/>
</dbReference>
<dbReference type="EMBL" id="CP038033">
    <property type="protein sequence ID" value="QBQ54196.1"/>
    <property type="molecule type" value="Genomic_DNA"/>
</dbReference>
<dbReference type="AlphaFoldDB" id="A0A4P7C0E7"/>
<feature type="domain" description="Tc1-like transposase DDE" evidence="2">
    <location>
        <begin position="3"/>
        <end position="110"/>
    </location>
</feature>
<keyword evidence="4" id="KW-1185">Reference proteome</keyword>
<evidence type="ECO:0000313" key="4">
    <source>
        <dbReference type="Proteomes" id="UP000294325"/>
    </source>
</evidence>
<dbReference type="RefSeq" id="WP_134357293.1">
    <property type="nucleotide sequence ID" value="NZ_CP038033.1"/>
</dbReference>
<sequence>MAQDEGRFGRIDRPRRGWAPQPVRPHVPCQVIREFVYVFAAVCAPLGRLTALLLPTANTERMALFLAQVAQEFSEYFIIMLVDRAGWHTTPRLSVPENIHLVPQPARSPDSTRSSIFGKSYERKRWLTPPSPRLKIWKIHSAPASISSPMNPIASAPSLTSLI</sequence>
<dbReference type="OrthoDB" id="5423058at2"/>
<feature type="region of interest" description="Disordered" evidence="1">
    <location>
        <begin position="1"/>
        <end position="21"/>
    </location>
</feature>
<reference evidence="3 4" key="1">
    <citation type="submission" date="2019-03" db="EMBL/GenBank/DDBJ databases">
        <title>The genome sequence of Nitrosococcus wardiae strain D1FHST reveals the archetypal metabolic capacity of ammonia-oxidizing Gammaproteobacteria.</title>
        <authorList>
            <person name="Wang L."/>
            <person name="Lim C.K."/>
            <person name="Hanson T.E."/>
            <person name="Dang H."/>
            <person name="Klotz M.G."/>
        </authorList>
    </citation>
    <scope>NUCLEOTIDE SEQUENCE [LARGE SCALE GENOMIC DNA]</scope>
    <source>
        <strain evidence="3 4">D1FHS</strain>
    </source>
</reference>
<name>A0A4P7C0E7_9GAMM</name>
<organism evidence="3 4">
    <name type="scientific">Nitrosococcus wardiae</name>
    <dbReference type="NCBI Taxonomy" id="1814290"/>
    <lineage>
        <taxon>Bacteria</taxon>
        <taxon>Pseudomonadati</taxon>
        <taxon>Pseudomonadota</taxon>
        <taxon>Gammaproteobacteria</taxon>
        <taxon>Chromatiales</taxon>
        <taxon>Chromatiaceae</taxon>
        <taxon>Nitrosococcus</taxon>
    </lineage>
</organism>
<dbReference type="Proteomes" id="UP000294325">
    <property type="component" value="Chromosome"/>
</dbReference>
<evidence type="ECO:0000256" key="1">
    <source>
        <dbReference type="SAM" id="MobiDB-lite"/>
    </source>
</evidence>